<dbReference type="NCBIfam" id="TIGR00879">
    <property type="entry name" value="SP"/>
    <property type="match status" value="1"/>
</dbReference>
<keyword evidence="7" id="KW-0462">Maltose metabolism</keyword>
<evidence type="ECO:0000313" key="12">
    <source>
        <dbReference type="Proteomes" id="UP001358417"/>
    </source>
</evidence>
<feature type="transmembrane region" description="Helical" evidence="9">
    <location>
        <begin position="96"/>
        <end position="113"/>
    </location>
</feature>
<accession>A0AAV9MZT8</accession>
<dbReference type="FunFam" id="1.20.1250.20:FF:000078">
    <property type="entry name" value="MFS maltose transporter, putative"/>
    <property type="match status" value="1"/>
</dbReference>
<dbReference type="GeneID" id="89975340"/>
<reference evidence="11 12" key="1">
    <citation type="submission" date="2023-08" db="EMBL/GenBank/DDBJ databases">
        <title>Black Yeasts Isolated from many extreme environments.</title>
        <authorList>
            <person name="Coleine C."/>
            <person name="Stajich J.E."/>
            <person name="Selbmann L."/>
        </authorList>
    </citation>
    <scope>NUCLEOTIDE SEQUENCE [LARGE SCALE GENOMIC DNA]</scope>
    <source>
        <strain evidence="11 12">CCFEE 5792</strain>
    </source>
</reference>
<feature type="transmembrane region" description="Helical" evidence="9">
    <location>
        <begin position="408"/>
        <end position="427"/>
    </location>
</feature>
<keyword evidence="12" id="KW-1185">Reference proteome</keyword>
<name>A0AAV9MZT8_9EURO</name>
<dbReference type="InterPro" id="IPR005829">
    <property type="entry name" value="Sugar_transporter_CS"/>
</dbReference>
<organism evidence="11 12">
    <name type="scientific">Exophiala bonariae</name>
    <dbReference type="NCBI Taxonomy" id="1690606"/>
    <lineage>
        <taxon>Eukaryota</taxon>
        <taxon>Fungi</taxon>
        <taxon>Dikarya</taxon>
        <taxon>Ascomycota</taxon>
        <taxon>Pezizomycotina</taxon>
        <taxon>Eurotiomycetes</taxon>
        <taxon>Chaetothyriomycetidae</taxon>
        <taxon>Chaetothyriales</taxon>
        <taxon>Herpotrichiellaceae</taxon>
        <taxon>Exophiala</taxon>
    </lineage>
</organism>
<feature type="domain" description="Major facilitator superfamily (MFS) profile" evidence="10">
    <location>
        <begin position="103"/>
        <end position="557"/>
    </location>
</feature>
<dbReference type="Gene3D" id="1.20.1250.20">
    <property type="entry name" value="MFS general substrate transporter like domains"/>
    <property type="match status" value="1"/>
</dbReference>
<feature type="transmembrane region" description="Helical" evidence="9">
    <location>
        <begin position="434"/>
        <end position="452"/>
    </location>
</feature>
<dbReference type="InterPro" id="IPR050360">
    <property type="entry name" value="MFS_Sugar_Transporters"/>
</dbReference>
<feature type="transmembrane region" description="Helical" evidence="9">
    <location>
        <begin position="464"/>
        <end position="488"/>
    </location>
</feature>
<keyword evidence="5 9" id="KW-1133">Transmembrane helix</keyword>
<sequence length="598" mass="67167">MDDKNIHPSELLEFATLPASPLHRPQHQSKLNDTTAVEAQTVRADSVATTEDSQKGHHHHLQRLNSWHSGIPTITTAALTATQLEHKMTFRNALKVYPKAIFWAGLISLAIIMEGYDTALITSFYAFNEFQQQYGIPDKAGVPQITTKWQASLSNGSTVGSIIGLFANGIITEVIGYRRTMMGALVMLGIFVFLPFFAFNIQTLLAGQILCGLPWGVFSTLSTTYAAEVVPLNLRGYLTSNINLCWLLGQLAALGILRGLAGVQSTWSFRIPFGLQWVWIVILLIPTCFAPESPWWLVRHGKKEQAKKVLLRLTRSTSDWEMDNTIAMMEHTERVEEYSSSKIPKSKSTRFSDTSYVACFRGSNLRRTEIACMVFMTQNMCGLPIIGYAAYLYKQMGFDERRSFDITLGMQGLGIFGAFVSLGLLKYVGRRRTLYLTGLGLLFVTLVTAGIVSCLHETNTTRWLTAALIMLVIFIFDCTIGPLTYCLVAELPSNRLRVKTVVLARVAYNINSLVTNLVIQRMLNPLAWNWRGKACFFCAFLNFLCFVYCFFRLPETRGLNFHELDILFEKGAAARKFAAFQKILEQNGYYSLTEEGQP</sequence>
<dbReference type="InterPro" id="IPR003663">
    <property type="entry name" value="Sugar/inositol_transpt"/>
</dbReference>
<gene>
    <name evidence="11" type="ORF">LTR84_007174</name>
</gene>
<feature type="transmembrane region" description="Helical" evidence="9">
    <location>
        <begin position="205"/>
        <end position="226"/>
    </location>
</feature>
<dbReference type="GO" id="GO:0005351">
    <property type="term" value="F:carbohydrate:proton symporter activity"/>
    <property type="evidence" value="ECO:0007669"/>
    <property type="project" value="TreeGrafter"/>
</dbReference>
<keyword evidence="4 9" id="KW-0812">Transmembrane</keyword>
<feature type="transmembrane region" description="Helical" evidence="9">
    <location>
        <begin position="277"/>
        <end position="298"/>
    </location>
</feature>
<dbReference type="RefSeq" id="XP_064702393.1">
    <property type="nucleotide sequence ID" value="XM_064850727.1"/>
</dbReference>
<keyword evidence="3 8" id="KW-0813">Transport</keyword>
<evidence type="ECO:0000256" key="1">
    <source>
        <dbReference type="ARBA" id="ARBA00004141"/>
    </source>
</evidence>
<feature type="transmembrane region" description="Helical" evidence="9">
    <location>
        <begin position="531"/>
        <end position="551"/>
    </location>
</feature>
<evidence type="ECO:0000256" key="3">
    <source>
        <dbReference type="ARBA" id="ARBA00022448"/>
    </source>
</evidence>
<dbReference type="InterPro" id="IPR036259">
    <property type="entry name" value="MFS_trans_sf"/>
</dbReference>
<comment type="subcellular location">
    <subcellularLocation>
        <location evidence="1">Membrane</location>
        <topology evidence="1">Multi-pass membrane protein</topology>
    </subcellularLocation>
</comment>
<dbReference type="InterPro" id="IPR005828">
    <property type="entry name" value="MFS_sugar_transport-like"/>
</dbReference>
<dbReference type="GO" id="GO:0000023">
    <property type="term" value="P:maltose metabolic process"/>
    <property type="evidence" value="ECO:0007669"/>
    <property type="project" value="UniProtKB-KW"/>
</dbReference>
<evidence type="ECO:0000256" key="4">
    <source>
        <dbReference type="ARBA" id="ARBA00022692"/>
    </source>
</evidence>
<feature type="transmembrane region" description="Helical" evidence="9">
    <location>
        <begin position="182"/>
        <end position="199"/>
    </location>
</feature>
<evidence type="ECO:0000256" key="2">
    <source>
        <dbReference type="ARBA" id="ARBA00010992"/>
    </source>
</evidence>
<dbReference type="InterPro" id="IPR020846">
    <property type="entry name" value="MFS_dom"/>
</dbReference>
<feature type="transmembrane region" description="Helical" evidence="9">
    <location>
        <begin position="238"/>
        <end position="257"/>
    </location>
</feature>
<evidence type="ECO:0000259" key="10">
    <source>
        <dbReference type="PROSITE" id="PS50850"/>
    </source>
</evidence>
<feature type="transmembrane region" description="Helical" evidence="9">
    <location>
        <begin position="158"/>
        <end position="175"/>
    </location>
</feature>
<dbReference type="PANTHER" id="PTHR48022">
    <property type="entry name" value="PLASTIDIC GLUCOSE TRANSPORTER 4"/>
    <property type="match status" value="1"/>
</dbReference>
<evidence type="ECO:0000256" key="9">
    <source>
        <dbReference type="SAM" id="Phobius"/>
    </source>
</evidence>
<dbReference type="EMBL" id="JAVRRD010000028">
    <property type="protein sequence ID" value="KAK5046820.1"/>
    <property type="molecule type" value="Genomic_DNA"/>
</dbReference>
<feature type="transmembrane region" description="Helical" evidence="9">
    <location>
        <begin position="500"/>
        <end position="519"/>
    </location>
</feature>
<dbReference type="PROSITE" id="PS00217">
    <property type="entry name" value="SUGAR_TRANSPORT_2"/>
    <property type="match status" value="1"/>
</dbReference>
<dbReference type="Pfam" id="PF00083">
    <property type="entry name" value="Sugar_tr"/>
    <property type="match status" value="1"/>
</dbReference>
<dbReference type="Proteomes" id="UP001358417">
    <property type="component" value="Unassembled WGS sequence"/>
</dbReference>
<dbReference type="AlphaFoldDB" id="A0AAV9MZT8"/>
<comment type="caution">
    <text evidence="11">The sequence shown here is derived from an EMBL/GenBank/DDBJ whole genome shotgun (WGS) entry which is preliminary data.</text>
</comment>
<dbReference type="GO" id="GO:0016020">
    <property type="term" value="C:membrane"/>
    <property type="evidence" value="ECO:0007669"/>
    <property type="project" value="UniProtKB-SubCell"/>
</dbReference>
<evidence type="ECO:0000313" key="11">
    <source>
        <dbReference type="EMBL" id="KAK5046820.1"/>
    </source>
</evidence>
<dbReference type="PANTHER" id="PTHR48022:SF5">
    <property type="entry name" value="ALPHA-GLUCOSIDES PERMEASE MPH2-RELATED"/>
    <property type="match status" value="1"/>
</dbReference>
<proteinExistence type="inferred from homology"/>
<keyword evidence="6 9" id="KW-0472">Membrane</keyword>
<evidence type="ECO:0000256" key="5">
    <source>
        <dbReference type="ARBA" id="ARBA00022989"/>
    </source>
</evidence>
<feature type="transmembrane region" description="Helical" evidence="9">
    <location>
        <begin position="370"/>
        <end position="393"/>
    </location>
</feature>
<evidence type="ECO:0000256" key="8">
    <source>
        <dbReference type="RuleBase" id="RU003346"/>
    </source>
</evidence>
<evidence type="ECO:0000256" key="7">
    <source>
        <dbReference type="ARBA" id="ARBA00026248"/>
    </source>
</evidence>
<comment type="similarity">
    <text evidence="2 8">Belongs to the major facilitator superfamily. Sugar transporter (TC 2.A.1.1) family.</text>
</comment>
<protein>
    <recommendedName>
        <fullName evidence="10">Major facilitator superfamily (MFS) profile domain-containing protein</fullName>
    </recommendedName>
</protein>
<dbReference type="SUPFAM" id="SSF103473">
    <property type="entry name" value="MFS general substrate transporter"/>
    <property type="match status" value="1"/>
</dbReference>
<evidence type="ECO:0000256" key="6">
    <source>
        <dbReference type="ARBA" id="ARBA00023136"/>
    </source>
</evidence>
<dbReference type="PROSITE" id="PS50850">
    <property type="entry name" value="MFS"/>
    <property type="match status" value="1"/>
</dbReference>